<proteinExistence type="predicted"/>
<dbReference type="Pfam" id="PF01244">
    <property type="entry name" value="Peptidase_M19"/>
    <property type="match status" value="1"/>
</dbReference>
<comment type="caution">
    <text evidence="1">The sequence shown here is derived from an EMBL/GenBank/DDBJ whole genome shotgun (WGS) entry which is preliminary data.</text>
</comment>
<reference evidence="1" key="1">
    <citation type="journal article" date="2020" name="mSystems">
        <title>Genome- and Community-Level Interaction Insights into Carbon Utilization and Element Cycling Functions of Hydrothermarchaeota in Hydrothermal Sediment.</title>
        <authorList>
            <person name="Zhou Z."/>
            <person name="Liu Y."/>
            <person name="Xu W."/>
            <person name="Pan J."/>
            <person name="Luo Z.H."/>
            <person name="Li M."/>
        </authorList>
    </citation>
    <scope>NUCLEOTIDE SEQUENCE</scope>
    <source>
        <strain evidence="1">SpSt-997</strain>
    </source>
</reference>
<dbReference type="GO" id="GO:0006508">
    <property type="term" value="P:proteolysis"/>
    <property type="evidence" value="ECO:0007669"/>
    <property type="project" value="InterPro"/>
</dbReference>
<dbReference type="InterPro" id="IPR008257">
    <property type="entry name" value="Pept_M19"/>
</dbReference>
<dbReference type="Gene3D" id="3.20.20.140">
    <property type="entry name" value="Metal-dependent hydrolases"/>
    <property type="match status" value="1"/>
</dbReference>
<accession>A0A8J4M6M9</accession>
<dbReference type="AlphaFoldDB" id="A0A8J4M6M9"/>
<dbReference type="SUPFAM" id="SSF51556">
    <property type="entry name" value="Metallo-dependent hydrolases"/>
    <property type="match status" value="1"/>
</dbReference>
<dbReference type="InterPro" id="IPR032466">
    <property type="entry name" value="Metal_Hydrolase"/>
</dbReference>
<name>A0A8J4M6M9_9PROT</name>
<dbReference type="CDD" id="cd01301">
    <property type="entry name" value="rDP_like"/>
    <property type="match status" value="1"/>
</dbReference>
<dbReference type="PANTHER" id="PTHR10443:SF12">
    <property type="entry name" value="DIPEPTIDASE"/>
    <property type="match status" value="1"/>
</dbReference>
<dbReference type="EMBL" id="DTQM01000231">
    <property type="protein sequence ID" value="HGC43946.1"/>
    <property type="molecule type" value="Genomic_DNA"/>
</dbReference>
<protein>
    <submittedName>
        <fullName evidence="1">Membrane dipeptidase</fullName>
    </submittedName>
</protein>
<gene>
    <name evidence="1" type="ORF">ENY07_12115</name>
</gene>
<dbReference type="GO" id="GO:0070573">
    <property type="term" value="F:metallodipeptidase activity"/>
    <property type="evidence" value="ECO:0007669"/>
    <property type="project" value="InterPro"/>
</dbReference>
<organism evidence="1">
    <name type="scientific">Acidicaldus sp</name>
    <dbReference type="NCBI Taxonomy" id="1872105"/>
    <lineage>
        <taxon>Bacteria</taxon>
        <taxon>Pseudomonadati</taxon>
        <taxon>Pseudomonadota</taxon>
        <taxon>Alphaproteobacteria</taxon>
        <taxon>Acetobacterales</taxon>
        <taxon>Acetobacteraceae</taxon>
        <taxon>Acidicaldus</taxon>
    </lineage>
</organism>
<evidence type="ECO:0000313" key="1">
    <source>
        <dbReference type="EMBL" id="HGC43946.1"/>
    </source>
</evidence>
<sequence length="337" mass="35868">MIDPAALHRDTLTIDSHIDIPWPEGADPFGATTRCVDFPKMRQGGLAAGCFAAYVPQGPRTDAGHQAAFTRALQMLQTIRAMGRTEHGLSVRVTETADEVEAAWREGVISVIPVVENGHAIGGDPAHLAEFRGLGARYMTLTHNGHNALADAAIARRDLGDAETEHGGLSPLGRAAVAEMNRLGILVDVSHTAKSTMLQAVEISRVPVLASHSCARARCDHPRNLDDEQLDALRDTGGLIQITAMPAFLRAKGTSETVSVADFADHIDYVTRRIGVAHVGISSDFDGGGGIKGWMNAADSAAITAELLARGYGRGEIAALWGGNFLRLLRRAEEFSA</sequence>
<dbReference type="PROSITE" id="PS51365">
    <property type="entry name" value="RENAL_DIPEPTIDASE_2"/>
    <property type="match status" value="1"/>
</dbReference>
<dbReference type="PANTHER" id="PTHR10443">
    <property type="entry name" value="MICROSOMAL DIPEPTIDASE"/>
    <property type="match status" value="1"/>
</dbReference>